<dbReference type="RefSeq" id="WP_148356117.1">
    <property type="nucleotide sequence ID" value="NZ_JBHSBF010000041.1"/>
</dbReference>
<gene>
    <name evidence="2" type="ORF">FXF65_42005</name>
</gene>
<keyword evidence="3" id="KW-1185">Reference proteome</keyword>
<dbReference type="AlphaFoldDB" id="A0A5D0TRU2"/>
<dbReference type="InterPro" id="IPR021235">
    <property type="entry name" value="DUF2637"/>
</dbReference>
<feature type="compositionally biased region" description="Basic residues" evidence="1">
    <location>
        <begin position="113"/>
        <end position="122"/>
    </location>
</feature>
<comment type="caution">
    <text evidence="2">The sequence shown here is derived from an EMBL/GenBank/DDBJ whole genome shotgun (WGS) entry which is preliminary data.</text>
</comment>
<dbReference type="Pfam" id="PF10935">
    <property type="entry name" value="DUF2637"/>
    <property type="match status" value="1"/>
</dbReference>
<sequence length="215" mass="23443">MGDLAICWATTVSVVVLAGIAAVLSYKHLRVLVLEYGETSWTAALLPVSADGMIVASSMTLLADSRNGRRSGPLPACADLRLQFRLPFPGTLRRRPHHHRRGPAAPHTLGHALRSHRSRHQSRLQPDGQTFASGSEQRTALVQSGRITPRGHRVGLFAAGFVRIARPSFPAGHLSWCYFGLTEYTMRFPGCSPTLQIVPSAGLVGTCRRDREAFV</sequence>
<name>A0A5D0TRU2_9ACTN</name>
<proteinExistence type="predicted"/>
<evidence type="ECO:0000313" key="2">
    <source>
        <dbReference type="EMBL" id="TYC07629.1"/>
    </source>
</evidence>
<dbReference type="OrthoDB" id="3393357at2"/>
<feature type="compositionally biased region" description="Basic residues" evidence="1">
    <location>
        <begin position="93"/>
        <end position="102"/>
    </location>
</feature>
<feature type="region of interest" description="Disordered" evidence="1">
    <location>
        <begin position="93"/>
        <end position="136"/>
    </location>
</feature>
<evidence type="ECO:0000256" key="1">
    <source>
        <dbReference type="SAM" id="MobiDB-lite"/>
    </source>
</evidence>
<feature type="compositionally biased region" description="Polar residues" evidence="1">
    <location>
        <begin position="127"/>
        <end position="136"/>
    </location>
</feature>
<reference evidence="2 3" key="1">
    <citation type="submission" date="2019-08" db="EMBL/GenBank/DDBJ databases">
        <title>Actinomadura sp. nov. CYP1-5 isolated from mountain soil.</title>
        <authorList>
            <person name="Songsumanus A."/>
            <person name="Kuncharoen N."/>
            <person name="Kudo T."/>
            <person name="Yuki M."/>
            <person name="Igarashi Y."/>
            <person name="Tanasupawat S."/>
        </authorList>
    </citation>
    <scope>NUCLEOTIDE SEQUENCE [LARGE SCALE GENOMIC DNA]</scope>
    <source>
        <strain evidence="2 3">GKU157</strain>
    </source>
</reference>
<protein>
    <submittedName>
        <fullName evidence="2">DUF2637 domain-containing protein</fullName>
    </submittedName>
</protein>
<dbReference type="Proteomes" id="UP000322634">
    <property type="component" value="Unassembled WGS sequence"/>
</dbReference>
<accession>A0A5D0TRU2</accession>
<organism evidence="2 3">
    <name type="scientific">Actinomadura syzygii</name>
    <dbReference type="NCBI Taxonomy" id="1427538"/>
    <lineage>
        <taxon>Bacteria</taxon>
        <taxon>Bacillati</taxon>
        <taxon>Actinomycetota</taxon>
        <taxon>Actinomycetes</taxon>
        <taxon>Streptosporangiales</taxon>
        <taxon>Thermomonosporaceae</taxon>
        <taxon>Actinomadura</taxon>
    </lineage>
</organism>
<evidence type="ECO:0000313" key="3">
    <source>
        <dbReference type="Proteomes" id="UP000322634"/>
    </source>
</evidence>
<dbReference type="EMBL" id="VSFF01000021">
    <property type="protein sequence ID" value="TYC07629.1"/>
    <property type="molecule type" value="Genomic_DNA"/>
</dbReference>